<protein>
    <recommendedName>
        <fullName evidence="8">Glutamate--cysteine ligase</fullName>
        <ecNumber evidence="8">6.3.2.2</ecNumber>
    </recommendedName>
    <alternativeName>
        <fullName evidence="8">Gamma-ECS</fullName>
        <shortName evidence="8">GCS</shortName>
    </alternativeName>
    <alternativeName>
        <fullName evidence="8">Gamma-glutamylcysteine synthetase</fullName>
    </alternativeName>
</protein>
<dbReference type="Gene3D" id="3.30.590.20">
    <property type="match status" value="1"/>
</dbReference>
<dbReference type="OrthoDB" id="9803907at2"/>
<dbReference type="EC" id="6.3.2.2" evidence="8"/>
<dbReference type="HAMAP" id="MF_00578">
    <property type="entry name" value="Glu_cys_ligase"/>
    <property type="match status" value="1"/>
</dbReference>
<dbReference type="UniPathway" id="UPA00142">
    <property type="reaction ID" value="UER00209"/>
</dbReference>
<dbReference type="GO" id="GO:0005829">
    <property type="term" value="C:cytosol"/>
    <property type="evidence" value="ECO:0007669"/>
    <property type="project" value="TreeGrafter"/>
</dbReference>
<keyword evidence="5 8" id="KW-0547">Nucleotide-binding</keyword>
<name>A0A151Y2N8_9GAMM</name>
<evidence type="ECO:0000256" key="6">
    <source>
        <dbReference type="ARBA" id="ARBA00022840"/>
    </source>
</evidence>
<dbReference type="PANTHER" id="PTHR38761:SF1">
    <property type="entry name" value="GLUTAMATE--CYSTEINE LIGASE"/>
    <property type="match status" value="1"/>
</dbReference>
<keyword evidence="3 8" id="KW-0436">Ligase</keyword>
<evidence type="ECO:0000256" key="4">
    <source>
        <dbReference type="ARBA" id="ARBA00022684"/>
    </source>
</evidence>
<dbReference type="GO" id="GO:0005524">
    <property type="term" value="F:ATP binding"/>
    <property type="evidence" value="ECO:0007669"/>
    <property type="project" value="UniProtKB-KW"/>
</dbReference>
<feature type="domain" description="Glutamate--cysteine ligase" evidence="10">
    <location>
        <begin position="18"/>
        <end position="388"/>
    </location>
</feature>
<dbReference type="PANTHER" id="PTHR38761">
    <property type="entry name" value="GLUTAMATE--CYSTEINE LIGASE"/>
    <property type="match status" value="1"/>
</dbReference>
<evidence type="ECO:0000256" key="3">
    <source>
        <dbReference type="ARBA" id="ARBA00022598"/>
    </source>
</evidence>
<evidence type="ECO:0000256" key="5">
    <source>
        <dbReference type="ARBA" id="ARBA00022741"/>
    </source>
</evidence>
<comment type="similarity">
    <text evidence="2 8">Belongs to the glutamate--cysteine ligase type 1 family. Type 1 subfamily.</text>
</comment>
<evidence type="ECO:0000256" key="8">
    <source>
        <dbReference type="HAMAP-Rule" id="MF_00578"/>
    </source>
</evidence>
<dbReference type="Proteomes" id="UP000076276">
    <property type="component" value="Unassembled WGS sequence"/>
</dbReference>
<dbReference type="InterPro" id="IPR007370">
    <property type="entry name" value="Glu_cys_ligase"/>
</dbReference>
<dbReference type="RefSeq" id="WP_067668347.1">
    <property type="nucleotide sequence ID" value="NZ_CBCSIK010000003.1"/>
</dbReference>
<evidence type="ECO:0000256" key="2">
    <source>
        <dbReference type="ARBA" id="ARBA00008772"/>
    </source>
</evidence>
<evidence type="ECO:0000313" key="12">
    <source>
        <dbReference type="Proteomes" id="UP000076276"/>
    </source>
</evidence>
<dbReference type="GO" id="GO:0006750">
    <property type="term" value="P:glutathione biosynthetic process"/>
    <property type="evidence" value="ECO:0007669"/>
    <property type="project" value="UniProtKB-UniRule"/>
</dbReference>
<dbReference type="InterPro" id="IPR014746">
    <property type="entry name" value="Gln_synth/guanido_kin_cat_dom"/>
</dbReference>
<dbReference type="STRING" id="1806892.AZH43_10850"/>
<accession>A0A151Y2N8</accession>
<dbReference type="Pfam" id="PF04262">
    <property type="entry name" value="Glu_cys_ligase"/>
    <property type="match status" value="1"/>
</dbReference>
<evidence type="ECO:0000256" key="7">
    <source>
        <dbReference type="ARBA" id="ARBA00048819"/>
    </source>
</evidence>
<sequence>MSQPESTSQDILPAWVDSTHLNGMLRGIERESLRMQSSGFLSQADHPETLGSALTHPYITTDYSEALMEFITPPKDSIGKALDYLKDIHAVVHGHLKDDEKLWPLSMPCMLDDQEESIRLAQYGTSNIGRFKTLYRHGLGVRYGRRMQTISGVHYNLSFPDHFFAALQAAETDEGLKTLSLQDYCSHRYFGLIRNFIRLTPLVMFVLGASPSVCKCFMTGREHHLLPLLKGTLYLPYATALRMGRFGYQNSAQKQLGIHYNNLSGYLDGLQKAVHTPYAPFSRLGLNDALGEPIQINDHVLQIENEYYSLVRPKQVPLDGETPSEALQKRGVGYVELRAVDVNPYSPIGIDEQAAGFLEVLALYCLLQDSPDLLDDEQEIIEQNQAEVVNRGRAPNASINENGQSYPIEEWCRRYLTEMQPLAALLDSAYETHLYRDALDVMQLRVDDVDETLSAKMIEDTLAQGGTWSFGSFMAQQHAEAYEQHPLSTETQHYFAEAAQASLQRLHELEQDTAISFEQYLTHFR</sequence>
<dbReference type="InterPro" id="IPR006334">
    <property type="entry name" value="Glut_cys_ligase"/>
</dbReference>
<evidence type="ECO:0000256" key="9">
    <source>
        <dbReference type="RuleBase" id="RU004391"/>
    </source>
</evidence>
<evidence type="ECO:0000313" key="11">
    <source>
        <dbReference type="EMBL" id="KYQ72270.1"/>
    </source>
</evidence>
<evidence type="ECO:0000256" key="1">
    <source>
        <dbReference type="ARBA" id="ARBA00005006"/>
    </source>
</evidence>
<dbReference type="EMBL" id="LUAW01000017">
    <property type="protein sequence ID" value="KYQ72270.1"/>
    <property type="molecule type" value="Genomic_DNA"/>
</dbReference>
<keyword evidence="4 8" id="KW-0317">Glutathione biosynthesis</keyword>
<dbReference type="NCBIfam" id="TIGR01434">
    <property type="entry name" value="glu_cys_ligase"/>
    <property type="match status" value="1"/>
</dbReference>
<comment type="catalytic activity">
    <reaction evidence="7 8 9">
        <text>L-cysteine + L-glutamate + ATP = gamma-L-glutamyl-L-cysteine + ADP + phosphate + H(+)</text>
        <dbReference type="Rhea" id="RHEA:13285"/>
        <dbReference type="ChEBI" id="CHEBI:15378"/>
        <dbReference type="ChEBI" id="CHEBI:29985"/>
        <dbReference type="ChEBI" id="CHEBI:30616"/>
        <dbReference type="ChEBI" id="CHEBI:35235"/>
        <dbReference type="ChEBI" id="CHEBI:43474"/>
        <dbReference type="ChEBI" id="CHEBI:58173"/>
        <dbReference type="ChEBI" id="CHEBI:456216"/>
        <dbReference type="EC" id="6.3.2.2"/>
    </reaction>
</comment>
<keyword evidence="12" id="KW-1185">Reference proteome</keyword>
<evidence type="ECO:0000259" key="10">
    <source>
        <dbReference type="Pfam" id="PF04262"/>
    </source>
</evidence>
<organism evidence="11 12">
    <name type="scientific">Acinetobacter pragensis</name>
    <dbReference type="NCBI Taxonomy" id="1806892"/>
    <lineage>
        <taxon>Bacteria</taxon>
        <taxon>Pseudomonadati</taxon>
        <taxon>Pseudomonadota</taxon>
        <taxon>Gammaproteobacteria</taxon>
        <taxon>Moraxellales</taxon>
        <taxon>Moraxellaceae</taxon>
        <taxon>Acinetobacter</taxon>
    </lineage>
</organism>
<gene>
    <name evidence="8" type="primary">gshA</name>
    <name evidence="11" type="ORF">AZH43_10850</name>
</gene>
<reference evidence="11 12" key="1">
    <citation type="submission" date="2016-03" db="EMBL/GenBank/DDBJ databases">
        <title>Acinetobacter genomospecies 28 strain ANC 4149.</title>
        <authorList>
            <person name="Radolfova-Krizova L."/>
            <person name="Nemec A."/>
        </authorList>
    </citation>
    <scope>NUCLEOTIDE SEQUENCE [LARGE SCALE GENOMIC DNA]</scope>
    <source>
        <strain evidence="11 12">ANC 4149</strain>
    </source>
</reference>
<keyword evidence="6 8" id="KW-0067">ATP-binding</keyword>
<dbReference type="GO" id="GO:0004357">
    <property type="term" value="F:glutamate-cysteine ligase activity"/>
    <property type="evidence" value="ECO:0007669"/>
    <property type="project" value="UniProtKB-UniRule"/>
</dbReference>
<proteinExistence type="inferred from homology"/>
<dbReference type="GO" id="GO:0046872">
    <property type="term" value="F:metal ion binding"/>
    <property type="evidence" value="ECO:0007669"/>
    <property type="project" value="TreeGrafter"/>
</dbReference>
<dbReference type="AlphaFoldDB" id="A0A151Y2N8"/>
<comment type="pathway">
    <text evidence="1 8 9">Sulfur metabolism; glutathione biosynthesis; glutathione from L-cysteine and L-glutamate: step 1/2.</text>
</comment>
<comment type="caution">
    <text evidence="11">The sequence shown here is derived from an EMBL/GenBank/DDBJ whole genome shotgun (WGS) entry which is preliminary data.</text>
</comment>
<dbReference type="SUPFAM" id="SSF55931">
    <property type="entry name" value="Glutamine synthetase/guanido kinase"/>
    <property type="match status" value="1"/>
</dbReference>